<evidence type="ECO:0000256" key="14">
    <source>
        <dbReference type="ARBA" id="ARBA00025228"/>
    </source>
</evidence>
<comment type="similarity">
    <text evidence="4 19">Belongs to the CobS family.</text>
</comment>
<evidence type="ECO:0000256" key="8">
    <source>
        <dbReference type="ARBA" id="ARBA00022573"/>
    </source>
</evidence>
<keyword evidence="21" id="KW-1185">Reference proteome</keyword>
<feature type="transmembrane region" description="Helical" evidence="19">
    <location>
        <begin position="200"/>
        <end position="218"/>
    </location>
</feature>
<comment type="catalytic activity">
    <reaction evidence="17 19">
        <text>alpha-ribazole + adenosylcob(III)inamide-GDP = adenosylcob(III)alamin + GMP + H(+)</text>
        <dbReference type="Rhea" id="RHEA:16049"/>
        <dbReference type="ChEBI" id="CHEBI:10329"/>
        <dbReference type="ChEBI" id="CHEBI:15378"/>
        <dbReference type="ChEBI" id="CHEBI:18408"/>
        <dbReference type="ChEBI" id="CHEBI:58115"/>
        <dbReference type="ChEBI" id="CHEBI:60487"/>
        <dbReference type="EC" id="2.7.8.26"/>
    </reaction>
</comment>
<dbReference type="PANTHER" id="PTHR34148:SF1">
    <property type="entry name" value="ADENOSYLCOBINAMIDE-GDP RIBAZOLETRANSFERASE"/>
    <property type="match status" value="1"/>
</dbReference>
<keyword evidence="8 19" id="KW-0169">Cobalamin biosynthesis</keyword>
<dbReference type="GO" id="GO:0005886">
    <property type="term" value="C:plasma membrane"/>
    <property type="evidence" value="ECO:0007669"/>
    <property type="project" value="UniProtKB-SubCell"/>
</dbReference>
<evidence type="ECO:0000256" key="15">
    <source>
        <dbReference type="ARBA" id="ARBA00032605"/>
    </source>
</evidence>
<evidence type="ECO:0000256" key="12">
    <source>
        <dbReference type="ARBA" id="ARBA00022989"/>
    </source>
</evidence>
<evidence type="ECO:0000256" key="18">
    <source>
        <dbReference type="ARBA" id="ARBA00049504"/>
    </source>
</evidence>
<evidence type="ECO:0000313" key="21">
    <source>
        <dbReference type="Proteomes" id="UP000008366"/>
    </source>
</evidence>
<reference evidence="20 21" key="1">
    <citation type="submission" date="2012-08" db="EMBL/GenBank/DDBJ databases">
        <title>Whole genome shotgun sequence of Kineosphaera limosa NBRC 100340.</title>
        <authorList>
            <person name="Yoshida I."/>
            <person name="Isaki S."/>
            <person name="Hosoyama A."/>
            <person name="Tsuchikane K."/>
            <person name="Katsumata H."/>
            <person name="Ando Y."/>
            <person name="Ohji S."/>
            <person name="Hamada M."/>
            <person name="Tamura T."/>
            <person name="Yamazoe A."/>
            <person name="Yamazaki S."/>
            <person name="Fujita N."/>
        </authorList>
    </citation>
    <scope>NUCLEOTIDE SEQUENCE [LARGE SCALE GENOMIC DNA]</scope>
    <source>
        <strain evidence="20 21">NBRC 100340</strain>
    </source>
</reference>
<keyword evidence="12 19" id="KW-1133">Transmembrane helix</keyword>
<dbReference type="EMBL" id="BAHD01000016">
    <property type="protein sequence ID" value="GAB95064.1"/>
    <property type="molecule type" value="Genomic_DNA"/>
</dbReference>
<sequence>MRDALCLAFGTLTAWRVPPPHTVDHRTAGTAMLLAPLTQLPLLVLLGVGAAGWLAAGGPLLVLAVLLVGATVLSTRGMHIDGLADTADGLSASYDPQRALTVMKSPDVGPSGVAAVVLALALQIAALSTLPTTGALALAAVALLLSRQVLAIACHRSVPPISGSGLGQAVAGTVSSPLAVASGVLMLAVALLPALLGQPWWAGLAVVLVGWVAAAVTLRHAVRRLGGINGDVLGATIEITFAAGLATAALVA</sequence>
<dbReference type="STRING" id="1184609.KILIM_016_00040"/>
<evidence type="ECO:0000256" key="1">
    <source>
        <dbReference type="ARBA" id="ARBA00001946"/>
    </source>
</evidence>
<dbReference type="GO" id="GO:0009236">
    <property type="term" value="P:cobalamin biosynthetic process"/>
    <property type="evidence" value="ECO:0007669"/>
    <property type="project" value="UniProtKB-UniRule"/>
</dbReference>
<keyword evidence="13 19" id="KW-0472">Membrane</keyword>
<evidence type="ECO:0000256" key="5">
    <source>
        <dbReference type="ARBA" id="ARBA00013200"/>
    </source>
</evidence>
<comment type="cofactor">
    <cofactor evidence="1 19">
        <name>Mg(2+)</name>
        <dbReference type="ChEBI" id="CHEBI:18420"/>
    </cofactor>
</comment>
<comment type="pathway">
    <text evidence="3 19">Cofactor biosynthesis; adenosylcobalamin biosynthesis; adenosylcobalamin from cob(II)yrinate a,c-diamide: step 7/7.</text>
</comment>
<name>K6X8B1_9MICO</name>
<evidence type="ECO:0000256" key="9">
    <source>
        <dbReference type="ARBA" id="ARBA00022679"/>
    </source>
</evidence>
<dbReference type="GO" id="GO:0008818">
    <property type="term" value="F:cobalamin 5'-phosphate synthase activity"/>
    <property type="evidence" value="ECO:0007669"/>
    <property type="project" value="UniProtKB-UniRule"/>
</dbReference>
<dbReference type="eggNOG" id="COG0368">
    <property type="taxonomic scope" value="Bacteria"/>
</dbReference>
<feature type="transmembrane region" description="Helical" evidence="19">
    <location>
        <begin position="134"/>
        <end position="154"/>
    </location>
</feature>
<keyword evidence="7 19" id="KW-1003">Cell membrane</keyword>
<feature type="transmembrane region" description="Helical" evidence="19">
    <location>
        <begin position="40"/>
        <end position="73"/>
    </location>
</feature>
<dbReference type="EC" id="2.7.8.26" evidence="5 19"/>
<proteinExistence type="inferred from homology"/>
<evidence type="ECO:0000256" key="10">
    <source>
        <dbReference type="ARBA" id="ARBA00022692"/>
    </source>
</evidence>
<dbReference type="Pfam" id="PF02654">
    <property type="entry name" value="CobS"/>
    <property type="match status" value="1"/>
</dbReference>
<evidence type="ECO:0000256" key="19">
    <source>
        <dbReference type="HAMAP-Rule" id="MF_00719"/>
    </source>
</evidence>
<evidence type="ECO:0000256" key="2">
    <source>
        <dbReference type="ARBA" id="ARBA00004651"/>
    </source>
</evidence>
<organism evidence="20 21">
    <name type="scientific">Kineosphaera limosa NBRC 100340</name>
    <dbReference type="NCBI Taxonomy" id="1184609"/>
    <lineage>
        <taxon>Bacteria</taxon>
        <taxon>Bacillati</taxon>
        <taxon>Actinomycetota</taxon>
        <taxon>Actinomycetes</taxon>
        <taxon>Micrococcales</taxon>
        <taxon>Dermatophilaceae</taxon>
        <taxon>Kineosphaera</taxon>
    </lineage>
</organism>
<dbReference type="InterPro" id="IPR003805">
    <property type="entry name" value="CobS"/>
</dbReference>
<dbReference type="UniPathway" id="UPA00148">
    <property type="reaction ID" value="UER00238"/>
</dbReference>
<gene>
    <name evidence="19 20" type="primary">cobS</name>
    <name evidence="20" type="ORF">KILIM_016_00040</name>
</gene>
<dbReference type="Proteomes" id="UP000008366">
    <property type="component" value="Unassembled WGS sequence"/>
</dbReference>
<evidence type="ECO:0000256" key="17">
    <source>
        <dbReference type="ARBA" id="ARBA00048623"/>
    </source>
</evidence>
<dbReference type="RefSeq" id="WP_006591596.1">
    <property type="nucleotide sequence ID" value="NZ_BAHD01000016.1"/>
</dbReference>
<evidence type="ECO:0000256" key="11">
    <source>
        <dbReference type="ARBA" id="ARBA00022842"/>
    </source>
</evidence>
<dbReference type="HAMAP" id="MF_00719">
    <property type="entry name" value="CobS"/>
    <property type="match status" value="1"/>
</dbReference>
<dbReference type="PANTHER" id="PTHR34148">
    <property type="entry name" value="ADENOSYLCOBINAMIDE-GDP RIBAZOLETRANSFERASE"/>
    <property type="match status" value="1"/>
</dbReference>
<evidence type="ECO:0000256" key="4">
    <source>
        <dbReference type="ARBA" id="ARBA00010561"/>
    </source>
</evidence>
<dbReference type="GO" id="GO:0051073">
    <property type="term" value="F:adenosylcobinamide-GDP ribazoletransferase activity"/>
    <property type="evidence" value="ECO:0007669"/>
    <property type="project" value="UniProtKB-UniRule"/>
</dbReference>
<comment type="caution">
    <text evidence="20">The sequence shown here is derived from an EMBL/GenBank/DDBJ whole genome shotgun (WGS) entry which is preliminary data.</text>
</comment>
<comment type="subcellular location">
    <subcellularLocation>
        <location evidence="2 19">Cell membrane</location>
        <topology evidence="2 19">Multi-pass membrane protein</topology>
    </subcellularLocation>
</comment>
<evidence type="ECO:0000256" key="13">
    <source>
        <dbReference type="ARBA" id="ARBA00023136"/>
    </source>
</evidence>
<comment type="catalytic activity">
    <reaction evidence="18 19">
        <text>alpha-ribazole 5'-phosphate + adenosylcob(III)inamide-GDP = adenosylcob(III)alamin 5'-phosphate + GMP + H(+)</text>
        <dbReference type="Rhea" id="RHEA:23560"/>
        <dbReference type="ChEBI" id="CHEBI:15378"/>
        <dbReference type="ChEBI" id="CHEBI:57918"/>
        <dbReference type="ChEBI" id="CHEBI:58115"/>
        <dbReference type="ChEBI" id="CHEBI:60487"/>
        <dbReference type="ChEBI" id="CHEBI:60493"/>
        <dbReference type="EC" id="2.7.8.26"/>
    </reaction>
</comment>
<comment type="function">
    <text evidence="14 19">Joins adenosylcobinamide-GDP and alpha-ribazole to generate adenosylcobalamin (Ado-cobalamin). Also synthesizes adenosylcobalamin 5'-phosphate from adenosylcobinamide-GDP and alpha-ribazole 5'-phosphate.</text>
</comment>
<evidence type="ECO:0000313" key="20">
    <source>
        <dbReference type="EMBL" id="GAB95064.1"/>
    </source>
</evidence>
<protein>
    <recommendedName>
        <fullName evidence="6 19">Adenosylcobinamide-GDP ribazoletransferase</fullName>
        <ecNumber evidence="5 19">2.7.8.26</ecNumber>
    </recommendedName>
    <alternativeName>
        <fullName evidence="16 19">Cobalamin synthase</fullName>
    </alternativeName>
    <alternativeName>
        <fullName evidence="15 19">Cobalamin-5'-phosphate synthase</fullName>
    </alternativeName>
</protein>
<keyword evidence="9 19" id="KW-0808">Transferase</keyword>
<keyword evidence="11 19" id="KW-0460">Magnesium</keyword>
<evidence type="ECO:0000256" key="3">
    <source>
        <dbReference type="ARBA" id="ARBA00004663"/>
    </source>
</evidence>
<dbReference type="OrthoDB" id="9794223at2"/>
<evidence type="ECO:0000256" key="7">
    <source>
        <dbReference type="ARBA" id="ARBA00022475"/>
    </source>
</evidence>
<accession>K6X8B1</accession>
<dbReference type="AlphaFoldDB" id="K6X8B1"/>
<evidence type="ECO:0000256" key="6">
    <source>
        <dbReference type="ARBA" id="ARBA00015850"/>
    </source>
</evidence>
<evidence type="ECO:0000256" key="16">
    <source>
        <dbReference type="ARBA" id="ARBA00032853"/>
    </source>
</evidence>
<keyword evidence="10 19" id="KW-0812">Transmembrane</keyword>
<feature type="transmembrane region" description="Helical" evidence="19">
    <location>
        <begin position="166"/>
        <end position="194"/>
    </location>
</feature>
<feature type="transmembrane region" description="Helical" evidence="19">
    <location>
        <begin position="230"/>
        <end position="251"/>
    </location>
</feature>